<keyword evidence="4" id="KW-0560">Oxidoreductase</keyword>
<keyword evidence="2" id="KW-0813">Transport</keyword>
<keyword evidence="8" id="KW-0676">Redox-active center</keyword>
<protein>
    <submittedName>
        <fullName evidence="9">CHCH domain-containing protein</fullName>
    </submittedName>
</protein>
<dbReference type="PANTHER" id="PTHR21622">
    <property type="entry name" value="COILED-COIL-HELIX-COILED-COIL-HELIX DOMAIN CONTAINING 4"/>
    <property type="match status" value="1"/>
</dbReference>
<name>A0AAD4MXP0_9BILA</name>
<gene>
    <name evidence="9" type="ORF">DdX_12176</name>
</gene>
<evidence type="ECO:0000256" key="5">
    <source>
        <dbReference type="ARBA" id="ARBA00023010"/>
    </source>
</evidence>
<evidence type="ECO:0000256" key="4">
    <source>
        <dbReference type="ARBA" id="ARBA00023002"/>
    </source>
</evidence>
<accession>A0AAD4MXP0</accession>
<evidence type="ECO:0000256" key="3">
    <source>
        <dbReference type="ARBA" id="ARBA00022927"/>
    </source>
</evidence>
<evidence type="ECO:0000256" key="8">
    <source>
        <dbReference type="ARBA" id="ARBA00023284"/>
    </source>
</evidence>
<evidence type="ECO:0000256" key="7">
    <source>
        <dbReference type="ARBA" id="ARBA00023157"/>
    </source>
</evidence>
<proteinExistence type="predicted"/>
<evidence type="ECO:0000313" key="9">
    <source>
        <dbReference type="EMBL" id="KAI1707944.1"/>
    </source>
</evidence>
<evidence type="ECO:0000313" key="10">
    <source>
        <dbReference type="Proteomes" id="UP001201812"/>
    </source>
</evidence>
<dbReference type="PROSITE" id="PS51808">
    <property type="entry name" value="CHCH"/>
    <property type="match status" value="1"/>
</dbReference>
<dbReference type="GO" id="GO:0045041">
    <property type="term" value="P:protein import into mitochondrial intermembrane space"/>
    <property type="evidence" value="ECO:0007669"/>
    <property type="project" value="InterPro"/>
</dbReference>
<reference evidence="9" key="1">
    <citation type="submission" date="2022-01" db="EMBL/GenBank/DDBJ databases">
        <title>Genome Sequence Resource for Two Populations of Ditylenchus destructor, the Migratory Endoparasitic Phytonematode.</title>
        <authorList>
            <person name="Zhang H."/>
            <person name="Lin R."/>
            <person name="Xie B."/>
        </authorList>
    </citation>
    <scope>NUCLEOTIDE SEQUENCE</scope>
    <source>
        <strain evidence="9">BazhouSP</strain>
    </source>
</reference>
<keyword evidence="10" id="KW-1185">Reference proteome</keyword>
<keyword evidence="7" id="KW-1015">Disulfide bond</keyword>
<comment type="caution">
    <text evidence="9">The sequence shown here is derived from an EMBL/GenBank/DDBJ whole genome shotgun (WGS) entry which is preliminary data.</text>
</comment>
<evidence type="ECO:0000256" key="2">
    <source>
        <dbReference type="ARBA" id="ARBA00022448"/>
    </source>
</evidence>
<dbReference type="GO" id="GO:0005758">
    <property type="term" value="C:mitochondrial intermembrane space"/>
    <property type="evidence" value="ECO:0007669"/>
    <property type="project" value="TreeGrafter"/>
</dbReference>
<evidence type="ECO:0000256" key="6">
    <source>
        <dbReference type="ARBA" id="ARBA00023128"/>
    </source>
</evidence>
<dbReference type="EMBL" id="JAKKPZ010000038">
    <property type="protein sequence ID" value="KAI1707944.1"/>
    <property type="molecule type" value="Genomic_DNA"/>
</dbReference>
<dbReference type="PANTHER" id="PTHR21622:SF0">
    <property type="entry name" value="COILED-COIL-HELIX-COILED-COIL-HELIX DOMAIN CONTAINING 4"/>
    <property type="match status" value="1"/>
</dbReference>
<dbReference type="AlphaFoldDB" id="A0AAD4MXP0"/>
<keyword evidence="3" id="KW-0653">Protein transport</keyword>
<keyword evidence="6" id="KW-0496">Mitochondrion</keyword>
<dbReference type="GO" id="GO:0015035">
    <property type="term" value="F:protein-disulfide reductase activity"/>
    <property type="evidence" value="ECO:0007669"/>
    <property type="project" value="InterPro"/>
</dbReference>
<evidence type="ECO:0000256" key="1">
    <source>
        <dbReference type="ARBA" id="ARBA00004173"/>
    </source>
</evidence>
<dbReference type="Proteomes" id="UP001201812">
    <property type="component" value="Unassembled WGS sequence"/>
</dbReference>
<dbReference type="Gene3D" id="1.10.287.2900">
    <property type="match status" value="1"/>
</dbReference>
<organism evidence="9 10">
    <name type="scientific">Ditylenchus destructor</name>
    <dbReference type="NCBI Taxonomy" id="166010"/>
    <lineage>
        <taxon>Eukaryota</taxon>
        <taxon>Metazoa</taxon>
        <taxon>Ecdysozoa</taxon>
        <taxon>Nematoda</taxon>
        <taxon>Chromadorea</taxon>
        <taxon>Rhabditida</taxon>
        <taxon>Tylenchina</taxon>
        <taxon>Tylenchomorpha</taxon>
        <taxon>Sphaerularioidea</taxon>
        <taxon>Anguinidae</taxon>
        <taxon>Anguininae</taxon>
        <taxon>Ditylenchus</taxon>
    </lineage>
</organism>
<sequence length="124" mass="14115">MNFDFKKHAVNFMTKKQYLEPMKNEYAKSLSTLSPEELYDNYNPGPTKPDGSVNFECHCVSHLVGGPCGYEFRRAITCQKSVTPEDMEKGACAEEFMDFMSCATKTKCFQMSDDVDQKPNQKPT</sequence>
<keyword evidence="5" id="KW-0811">Translocation</keyword>
<comment type="subcellular location">
    <subcellularLocation>
        <location evidence="1">Mitochondrion</location>
    </subcellularLocation>
</comment>
<dbReference type="InterPro" id="IPR039289">
    <property type="entry name" value="CHCHD4"/>
</dbReference>